<dbReference type="EMBL" id="JBAHYK010001544">
    <property type="protein sequence ID" value="KAL0567602.1"/>
    <property type="molecule type" value="Genomic_DNA"/>
</dbReference>
<evidence type="ECO:0000256" key="5">
    <source>
        <dbReference type="PROSITE-ProRule" id="PRU00221"/>
    </source>
</evidence>
<evidence type="ECO:0000256" key="4">
    <source>
        <dbReference type="ARBA" id="ARBA00038321"/>
    </source>
</evidence>
<comment type="similarity">
    <text evidence="4">Belongs to the WD repeat PAAF1/RPN14 family.</text>
</comment>
<dbReference type="PROSITE" id="PS50082">
    <property type="entry name" value="WD_REPEATS_2"/>
    <property type="match status" value="2"/>
</dbReference>
<dbReference type="PANTHER" id="PTHR19857:SF19">
    <property type="entry name" value="26S PROTEASOME REGULATORY SUBUNIT RPN14"/>
    <property type="match status" value="1"/>
</dbReference>
<keyword evidence="2" id="KW-0677">Repeat</keyword>
<comment type="caution">
    <text evidence="6">The sequence shown here is derived from an EMBL/GenBank/DDBJ whole genome shotgun (WGS) entry which is preliminary data.</text>
</comment>
<evidence type="ECO:0000256" key="3">
    <source>
        <dbReference type="ARBA" id="ARBA00022942"/>
    </source>
</evidence>
<feature type="repeat" description="WD" evidence="5">
    <location>
        <begin position="239"/>
        <end position="282"/>
    </location>
</feature>
<dbReference type="Gene3D" id="2.130.10.10">
    <property type="entry name" value="YVTN repeat-like/Quinoprotein amine dehydrogenase"/>
    <property type="match status" value="2"/>
</dbReference>
<dbReference type="SUPFAM" id="SSF50978">
    <property type="entry name" value="WD40 repeat-like"/>
    <property type="match status" value="1"/>
</dbReference>
<proteinExistence type="inferred from homology"/>
<dbReference type="InterPro" id="IPR036322">
    <property type="entry name" value="WD40_repeat_dom_sf"/>
</dbReference>
<evidence type="ECO:0008006" key="8">
    <source>
        <dbReference type="Google" id="ProtNLM"/>
    </source>
</evidence>
<dbReference type="InterPro" id="IPR015943">
    <property type="entry name" value="WD40/YVTN_repeat-like_dom_sf"/>
</dbReference>
<keyword evidence="1 5" id="KW-0853">WD repeat</keyword>
<keyword evidence="3" id="KW-0647">Proteasome</keyword>
<evidence type="ECO:0000256" key="2">
    <source>
        <dbReference type="ARBA" id="ARBA00022737"/>
    </source>
</evidence>
<organism evidence="6 7">
    <name type="scientific">Marasmius crinis-equi</name>
    <dbReference type="NCBI Taxonomy" id="585013"/>
    <lineage>
        <taxon>Eukaryota</taxon>
        <taxon>Fungi</taxon>
        <taxon>Dikarya</taxon>
        <taxon>Basidiomycota</taxon>
        <taxon>Agaricomycotina</taxon>
        <taxon>Agaricomycetes</taxon>
        <taxon>Agaricomycetidae</taxon>
        <taxon>Agaricales</taxon>
        <taxon>Marasmiineae</taxon>
        <taxon>Marasmiaceae</taxon>
        <taxon>Marasmius</taxon>
    </lineage>
</organism>
<dbReference type="SMART" id="SM00320">
    <property type="entry name" value="WD40"/>
    <property type="match status" value="5"/>
</dbReference>
<dbReference type="InterPro" id="IPR019775">
    <property type="entry name" value="WD40_repeat_CS"/>
</dbReference>
<feature type="repeat" description="WD" evidence="5">
    <location>
        <begin position="178"/>
        <end position="209"/>
    </location>
</feature>
<sequence length="484" mass="52778">MSSLNIDDDIVKLPIVTIQPAFTTVIHEVWSGLIPSDEIWVSRYHHGKDSIHDRIRVLLDEEDRDKVVWEATSLGQDGIRLTLEDEGYMVDSTTRLLVPIQTYLLEEGSSSSTQPRRITSLAISSDQSQFAVGLLDGSAFLYPVVSTTSSSDREKYAVSQNVDDQKRKQMLVETQGKKTAHKSTVTALRFFPSSRVLLSAGADFTMRIWAAEPASPPPPTTTHTTTQMQIQTQIPARTLTAHTRPITSIAINPLDRGRTVLSGSADGSVRLWNVSTGNEVMERRVRQGGSPVVGVVLDVDVDSEQKKKPRLYAAIQDGSFEVFEVQLPVPTPDQEEKPSYAERIFKSTRSVGGALTSIAVSASDSKSKFVATGSANGIVSIYLNNEEEEDYRHLTSFKRNGASIEGLSFLPQQSSSYSLLAVATSDGLPWIASISPSTSEGASVSVSVYAELTGGEIDAVRDVVAIAGEVWTVCDDGVVRRYHI</sequence>
<dbReference type="PROSITE" id="PS00678">
    <property type="entry name" value="WD_REPEATS_1"/>
    <property type="match status" value="1"/>
</dbReference>
<evidence type="ECO:0000313" key="7">
    <source>
        <dbReference type="Proteomes" id="UP001465976"/>
    </source>
</evidence>
<dbReference type="Proteomes" id="UP001465976">
    <property type="component" value="Unassembled WGS sequence"/>
</dbReference>
<keyword evidence="7" id="KW-1185">Reference proteome</keyword>
<name>A0ABR3EXH3_9AGAR</name>
<dbReference type="PANTHER" id="PTHR19857">
    <property type="entry name" value="MITOCHONDRIAL DIVISION PROTEIN 1-RELATED"/>
    <property type="match status" value="1"/>
</dbReference>
<evidence type="ECO:0000256" key="1">
    <source>
        <dbReference type="ARBA" id="ARBA00022574"/>
    </source>
</evidence>
<dbReference type="Pfam" id="PF00400">
    <property type="entry name" value="WD40"/>
    <property type="match status" value="2"/>
</dbReference>
<reference evidence="6 7" key="1">
    <citation type="submission" date="2024-02" db="EMBL/GenBank/DDBJ databases">
        <title>A draft genome for the cacao thread blight pathogen Marasmius crinis-equi.</title>
        <authorList>
            <person name="Cohen S.P."/>
            <person name="Baruah I.K."/>
            <person name="Amoako-Attah I."/>
            <person name="Bukari Y."/>
            <person name="Meinhardt L.W."/>
            <person name="Bailey B.A."/>
        </authorList>
    </citation>
    <scope>NUCLEOTIDE SEQUENCE [LARGE SCALE GENOMIC DNA]</scope>
    <source>
        <strain evidence="6 7">GH-76</strain>
    </source>
</reference>
<gene>
    <name evidence="6" type="ORF">V5O48_014389</name>
</gene>
<evidence type="ECO:0000313" key="6">
    <source>
        <dbReference type="EMBL" id="KAL0567602.1"/>
    </source>
</evidence>
<dbReference type="PROSITE" id="PS50294">
    <property type="entry name" value="WD_REPEATS_REGION"/>
    <property type="match status" value="2"/>
</dbReference>
<dbReference type="InterPro" id="IPR051179">
    <property type="entry name" value="WD_repeat_multifunction"/>
</dbReference>
<protein>
    <recommendedName>
        <fullName evidence="8">WD40 repeat-like protein</fullName>
    </recommendedName>
</protein>
<accession>A0ABR3EXH3</accession>
<dbReference type="InterPro" id="IPR001680">
    <property type="entry name" value="WD40_rpt"/>
</dbReference>